<dbReference type="RefSeq" id="WP_068347664.1">
    <property type="nucleotide sequence ID" value="NZ_JFHK01000015.1"/>
</dbReference>
<dbReference type="Proteomes" id="UP000077339">
    <property type="component" value="Unassembled WGS sequence"/>
</dbReference>
<sequence length="138" mass="15553">MIYREESNILFIRFDNHENFFESLKNVLHDTGISSGIIISGIGMLRDFELGWFNIQGMRYEKHFFSMPHELLSLQGNIALKDSEVFVHLHASLAGPSHECLGGHLFGATVCNTVELFIQKANALSLKRIAGEQFSPLT</sequence>
<dbReference type="GO" id="GO:0003677">
    <property type="term" value="F:DNA binding"/>
    <property type="evidence" value="ECO:0007669"/>
    <property type="project" value="UniProtKB-KW"/>
</dbReference>
<name>A0A176K0P4_9BACT</name>
<dbReference type="Pfam" id="PF03479">
    <property type="entry name" value="PCC"/>
    <property type="match status" value="1"/>
</dbReference>
<keyword evidence="3" id="KW-1185">Reference proteome</keyword>
<gene>
    <name evidence="2" type="ORF">AT15_00540</name>
</gene>
<evidence type="ECO:0000313" key="3">
    <source>
        <dbReference type="Proteomes" id="UP000077339"/>
    </source>
</evidence>
<dbReference type="STRING" id="1453497.AT15_00540"/>
<keyword evidence="2" id="KW-0238">DNA-binding</keyword>
<dbReference type="PANTHER" id="PTHR34988">
    <property type="entry name" value="PROTEIN, PUTATIVE-RELATED"/>
    <property type="match status" value="1"/>
</dbReference>
<dbReference type="Gene3D" id="3.30.1330.80">
    <property type="entry name" value="Hypothetical protein, similar to alpha- acetolactate decarboxylase, domain 2"/>
    <property type="match status" value="1"/>
</dbReference>
<protein>
    <submittedName>
        <fullName evidence="2">DNA-binding protein</fullName>
    </submittedName>
</protein>
<evidence type="ECO:0000313" key="2">
    <source>
        <dbReference type="EMBL" id="OAA30035.1"/>
    </source>
</evidence>
<dbReference type="CDD" id="cd11378">
    <property type="entry name" value="DUF296"/>
    <property type="match status" value="1"/>
</dbReference>
<dbReference type="PANTHER" id="PTHR34988:SF1">
    <property type="entry name" value="DNA-BINDING PROTEIN"/>
    <property type="match status" value="1"/>
</dbReference>
<dbReference type="SUPFAM" id="SSF117856">
    <property type="entry name" value="AF0104/ALDC/Ptd012-like"/>
    <property type="match status" value="1"/>
</dbReference>
<feature type="domain" description="PPC" evidence="1">
    <location>
        <begin position="4"/>
        <end position="138"/>
    </location>
</feature>
<dbReference type="InterPro" id="IPR005175">
    <property type="entry name" value="PPC_dom"/>
</dbReference>
<evidence type="ECO:0000259" key="1">
    <source>
        <dbReference type="PROSITE" id="PS51742"/>
    </source>
</evidence>
<dbReference type="PROSITE" id="PS51742">
    <property type="entry name" value="PPC"/>
    <property type="match status" value="1"/>
</dbReference>
<dbReference type="AlphaFoldDB" id="A0A176K0P4"/>
<dbReference type="OrthoDB" id="9791702at2"/>
<dbReference type="EMBL" id="JFHK01000015">
    <property type="protein sequence ID" value="OAA30035.1"/>
    <property type="molecule type" value="Genomic_DNA"/>
</dbReference>
<accession>A0A176K0P4</accession>
<organism evidence="2 3">
    <name type="scientific">Kosmotoga arenicorallina S304</name>
    <dbReference type="NCBI Taxonomy" id="1453497"/>
    <lineage>
        <taxon>Bacteria</taxon>
        <taxon>Thermotogati</taxon>
        <taxon>Thermotogota</taxon>
        <taxon>Thermotogae</taxon>
        <taxon>Kosmotogales</taxon>
        <taxon>Kosmotogaceae</taxon>
        <taxon>Kosmotoga</taxon>
    </lineage>
</organism>
<reference evidence="2 3" key="1">
    <citation type="submission" date="2014-02" db="EMBL/GenBank/DDBJ databases">
        <title>Kosmotoga genome sequencing.</title>
        <authorList>
            <person name="Pollo S.M."/>
            <person name="Charchuk R."/>
            <person name="Nesbo C.L."/>
        </authorList>
    </citation>
    <scope>NUCLEOTIDE SEQUENCE [LARGE SCALE GENOMIC DNA]</scope>
    <source>
        <strain evidence="2 3">S304</strain>
    </source>
</reference>
<proteinExistence type="predicted"/>
<dbReference type="PATRIC" id="fig|1453497.3.peg.121"/>
<comment type="caution">
    <text evidence="2">The sequence shown here is derived from an EMBL/GenBank/DDBJ whole genome shotgun (WGS) entry which is preliminary data.</text>
</comment>